<dbReference type="InterPro" id="IPR036397">
    <property type="entry name" value="RNaseH_sf"/>
</dbReference>
<feature type="compositionally biased region" description="Basic and acidic residues" evidence="1">
    <location>
        <begin position="243"/>
        <end position="255"/>
    </location>
</feature>
<feature type="region of interest" description="Disordered" evidence="1">
    <location>
        <begin position="206"/>
        <end position="255"/>
    </location>
</feature>
<reference evidence="3" key="1">
    <citation type="submission" date="2025-08" db="UniProtKB">
        <authorList>
            <consortium name="Ensembl"/>
        </authorList>
    </citation>
    <scope>IDENTIFICATION</scope>
</reference>
<dbReference type="GO" id="GO:0015074">
    <property type="term" value="P:DNA integration"/>
    <property type="evidence" value="ECO:0007669"/>
    <property type="project" value="InterPro"/>
</dbReference>
<evidence type="ECO:0000259" key="2">
    <source>
        <dbReference type="PROSITE" id="PS50994"/>
    </source>
</evidence>
<dbReference type="PANTHER" id="PTHR37984:SF7">
    <property type="entry name" value="INTEGRASE CATALYTIC DOMAIN-CONTAINING PROTEIN"/>
    <property type="match status" value="1"/>
</dbReference>
<evidence type="ECO:0000313" key="4">
    <source>
        <dbReference type="Proteomes" id="UP000472276"/>
    </source>
</evidence>
<dbReference type="OMA" id="EDQNGWN"/>
<dbReference type="Gene3D" id="3.30.420.10">
    <property type="entry name" value="Ribonuclease H-like superfamily/Ribonuclease H"/>
    <property type="match status" value="1"/>
</dbReference>
<evidence type="ECO:0000256" key="1">
    <source>
        <dbReference type="SAM" id="MobiDB-lite"/>
    </source>
</evidence>
<dbReference type="AlphaFoldDB" id="A0A668RL33"/>
<feature type="compositionally biased region" description="Polar residues" evidence="1">
    <location>
        <begin position="224"/>
        <end position="237"/>
    </location>
</feature>
<evidence type="ECO:0000313" key="3">
    <source>
        <dbReference type="Ensembl" id="ENSOABP00000000619.2"/>
    </source>
</evidence>
<dbReference type="InterPro" id="IPR012337">
    <property type="entry name" value="RNaseH-like_sf"/>
</dbReference>
<protein>
    <recommendedName>
        <fullName evidence="2">Integrase catalytic domain-containing protein</fullName>
    </recommendedName>
</protein>
<dbReference type="Proteomes" id="UP000472276">
    <property type="component" value="Unassembled WGS sequence"/>
</dbReference>
<proteinExistence type="predicted"/>
<feature type="domain" description="Integrase catalytic" evidence="2">
    <location>
        <begin position="1"/>
        <end position="133"/>
    </location>
</feature>
<name>A0A668RL33_OREAU</name>
<dbReference type="PROSITE" id="PS50994">
    <property type="entry name" value="INTEGRASE"/>
    <property type="match status" value="1"/>
</dbReference>
<keyword evidence="4" id="KW-1185">Reference proteome</keyword>
<organism evidence="3 4">
    <name type="scientific">Oreochromis aureus</name>
    <name type="common">Israeli tilapia</name>
    <name type="synonym">Chromis aureus</name>
    <dbReference type="NCBI Taxonomy" id="47969"/>
    <lineage>
        <taxon>Eukaryota</taxon>
        <taxon>Metazoa</taxon>
        <taxon>Chordata</taxon>
        <taxon>Craniata</taxon>
        <taxon>Vertebrata</taxon>
        <taxon>Euteleostomi</taxon>
        <taxon>Actinopterygii</taxon>
        <taxon>Neopterygii</taxon>
        <taxon>Teleostei</taxon>
        <taxon>Neoteleostei</taxon>
        <taxon>Acanthomorphata</taxon>
        <taxon>Ovalentaria</taxon>
        <taxon>Cichlomorphae</taxon>
        <taxon>Cichliformes</taxon>
        <taxon>Cichlidae</taxon>
        <taxon>African cichlids</taxon>
        <taxon>Pseudocrenilabrinae</taxon>
        <taxon>Oreochromini</taxon>
        <taxon>Oreochromis</taxon>
    </lineage>
</organism>
<accession>A0A668RL33</accession>
<reference evidence="3" key="2">
    <citation type="submission" date="2025-09" db="UniProtKB">
        <authorList>
            <consortium name="Ensembl"/>
        </authorList>
    </citation>
    <scope>IDENTIFICATION</scope>
</reference>
<dbReference type="PANTHER" id="PTHR37984">
    <property type="entry name" value="PROTEIN CBG26694"/>
    <property type="match status" value="1"/>
</dbReference>
<dbReference type="GO" id="GO:0003676">
    <property type="term" value="F:nucleic acid binding"/>
    <property type="evidence" value="ECO:0007669"/>
    <property type="project" value="InterPro"/>
</dbReference>
<dbReference type="InterPro" id="IPR001584">
    <property type="entry name" value="Integrase_cat-core"/>
</dbReference>
<dbReference type="InterPro" id="IPR050951">
    <property type="entry name" value="Retrovirus_Pol_polyprotein"/>
</dbReference>
<dbReference type="Ensembl" id="ENSOABT00000000647.2">
    <property type="protein sequence ID" value="ENSOABP00000000619.2"/>
    <property type="gene ID" value="ENSOABG00000000461.2"/>
</dbReference>
<sequence length="255" mass="28842">MTLLSNLSSACVITHVKSIFARHGIPYIVMSDNGQCFSSKEWQKFAEQYDFKHVTSSPLYPQSNGKAEKGVHILKQLLKKAADSDSDPYLALLSHRASPVECGLSPAELLMNRKLRTTLPSCIKPTMHSKVCQRLRHLKMKQKSFYDKRAKQLRPLAVEDTVRVEDQNGWNTKATVLEEVAPRSFNVRTEDGQIIRPNRRSLLKVPNASSEVIDIQSKDETTSPRDQSGTGMDNSSKPVLRRSAREIRKPERLDL</sequence>
<dbReference type="FunFam" id="3.30.420.10:FF:000384">
    <property type="match status" value="1"/>
</dbReference>
<dbReference type="SUPFAM" id="SSF53098">
    <property type="entry name" value="Ribonuclease H-like"/>
    <property type="match status" value="1"/>
</dbReference>